<accession>A0A1U7LV79</accession>
<dbReference type="InterPro" id="IPR040666">
    <property type="entry name" value="Atg29_N"/>
</dbReference>
<comment type="similarity">
    <text evidence="2">Belongs to the ATG29 family.</text>
</comment>
<dbReference type="GO" id="GO:0015031">
    <property type="term" value="P:protein transport"/>
    <property type="evidence" value="ECO:0007669"/>
    <property type="project" value="UniProtKB-KW"/>
</dbReference>
<dbReference type="GO" id="GO:0000045">
    <property type="term" value="P:autophagosome assembly"/>
    <property type="evidence" value="ECO:0007669"/>
    <property type="project" value="InterPro"/>
</dbReference>
<evidence type="ECO:0000256" key="1">
    <source>
        <dbReference type="ARBA" id="ARBA00004329"/>
    </source>
</evidence>
<feature type="region of interest" description="Disordered" evidence="7">
    <location>
        <begin position="90"/>
        <end position="109"/>
    </location>
</feature>
<keyword evidence="10" id="KW-1185">Reference proteome</keyword>
<organism evidence="9 10">
    <name type="scientific">Neolecta irregularis (strain DAH-3)</name>
    <dbReference type="NCBI Taxonomy" id="1198029"/>
    <lineage>
        <taxon>Eukaryota</taxon>
        <taxon>Fungi</taxon>
        <taxon>Dikarya</taxon>
        <taxon>Ascomycota</taxon>
        <taxon>Taphrinomycotina</taxon>
        <taxon>Neolectales</taxon>
        <taxon>Neolectaceae</taxon>
        <taxon>Neolecta</taxon>
    </lineage>
</organism>
<evidence type="ECO:0000256" key="5">
    <source>
        <dbReference type="ARBA" id="ARBA00022927"/>
    </source>
</evidence>
<sequence length="163" mass="18818">MSHQPPLFDLYIRLPFPRNGFRDPSPITWTPQKQAYLRTALRQGGQVLWERISEETETPINFLLLQASWLYHQEMQSLRTEMGKLQTKSSNSLIAQNTQNTTDDKQGKERVIIKEPEQEDHDVAAFLPLPAHLKQSSKVSTKQNSPSSSFSDLSGIYRNHWHC</sequence>
<dbReference type="Pfam" id="PF18388">
    <property type="entry name" value="ATG29_N"/>
    <property type="match status" value="1"/>
</dbReference>
<keyword evidence="5" id="KW-0653">Protein transport</keyword>
<dbReference type="STRING" id="1198029.A0A1U7LV79"/>
<dbReference type="PANTHER" id="PTHR40012">
    <property type="entry name" value="AUTOPHAGY-RELATED PROTEIN 29"/>
    <property type="match status" value="1"/>
</dbReference>
<dbReference type="OrthoDB" id="21072at2759"/>
<dbReference type="InterPro" id="IPR039362">
    <property type="entry name" value="ATG29_sf"/>
</dbReference>
<dbReference type="EMBL" id="LXFE01000165">
    <property type="protein sequence ID" value="OLL26580.1"/>
    <property type="molecule type" value="Genomic_DNA"/>
</dbReference>
<dbReference type="PANTHER" id="PTHR40012:SF1">
    <property type="entry name" value="AUTOPHAGY-RELATED PROTEIN 29"/>
    <property type="match status" value="1"/>
</dbReference>
<evidence type="ECO:0000256" key="3">
    <source>
        <dbReference type="ARBA" id="ARBA00013784"/>
    </source>
</evidence>
<reference evidence="9 10" key="1">
    <citation type="submission" date="2016-04" db="EMBL/GenBank/DDBJ databases">
        <title>Evolutionary innovation and constraint leading to complex multicellularity in the Ascomycota.</title>
        <authorList>
            <person name="Cisse O."/>
            <person name="Nguyen A."/>
            <person name="Hewitt D.A."/>
            <person name="Jedd G."/>
            <person name="Stajich J.E."/>
        </authorList>
    </citation>
    <scope>NUCLEOTIDE SEQUENCE [LARGE SCALE GENOMIC DNA]</scope>
    <source>
        <strain evidence="9 10">DAH-3</strain>
    </source>
</reference>
<dbReference type="InterPro" id="IPR039113">
    <property type="entry name" value="ATG29"/>
</dbReference>
<dbReference type="GO" id="GO:0000407">
    <property type="term" value="C:phagophore assembly site"/>
    <property type="evidence" value="ECO:0007669"/>
    <property type="project" value="UniProtKB-SubCell"/>
</dbReference>
<evidence type="ECO:0000256" key="6">
    <source>
        <dbReference type="ARBA" id="ARBA00023006"/>
    </source>
</evidence>
<dbReference type="Proteomes" id="UP000186594">
    <property type="component" value="Unassembled WGS sequence"/>
</dbReference>
<protein>
    <recommendedName>
        <fullName evidence="3">Autophagy-related protein 29</fullName>
    </recommendedName>
</protein>
<evidence type="ECO:0000259" key="8">
    <source>
        <dbReference type="Pfam" id="PF18388"/>
    </source>
</evidence>
<feature type="domain" description="Atg29 N-terminal" evidence="8">
    <location>
        <begin position="8"/>
        <end position="57"/>
    </location>
</feature>
<evidence type="ECO:0000313" key="9">
    <source>
        <dbReference type="EMBL" id="OLL26580.1"/>
    </source>
</evidence>
<dbReference type="AlphaFoldDB" id="A0A1U7LV79"/>
<evidence type="ECO:0000256" key="2">
    <source>
        <dbReference type="ARBA" id="ARBA00010082"/>
    </source>
</evidence>
<evidence type="ECO:0000256" key="4">
    <source>
        <dbReference type="ARBA" id="ARBA00022448"/>
    </source>
</evidence>
<dbReference type="Gene3D" id="1.10.10.2570">
    <property type="match status" value="1"/>
</dbReference>
<comment type="caution">
    <text evidence="9">The sequence shown here is derived from an EMBL/GenBank/DDBJ whole genome shotgun (WGS) entry which is preliminary data.</text>
</comment>
<evidence type="ECO:0000313" key="10">
    <source>
        <dbReference type="Proteomes" id="UP000186594"/>
    </source>
</evidence>
<gene>
    <name evidence="9" type="ORF">NEOLI_002667</name>
</gene>
<keyword evidence="6" id="KW-0072">Autophagy</keyword>
<proteinExistence type="inferred from homology"/>
<keyword evidence="4" id="KW-0813">Transport</keyword>
<comment type="subcellular location">
    <subcellularLocation>
        <location evidence="1">Preautophagosomal structure</location>
    </subcellularLocation>
</comment>
<name>A0A1U7LV79_NEOID</name>
<evidence type="ECO:0000256" key="7">
    <source>
        <dbReference type="SAM" id="MobiDB-lite"/>
    </source>
</evidence>
<feature type="compositionally biased region" description="Polar residues" evidence="7">
    <location>
        <begin position="90"/>
        <end position="101"/>
    </location>
</feature>